<proteinExistence type="predicted"/>
<evidence type="ECO:0000313" key="4">
    <source>
        <dbReference type="Proteomes" id="UP000650467"/>
    </source>
</evidence>
<feature type="region of interest" description="Disordered" evidence="1">
    <location>
        <begin position="532"/>
        <end position="608"/>
    </location>
</feature>
<evidence type="ECO:0000313" key="3">
    <source>
        <dbReference type="EMBL" id="KAG2446030.1"/>
    </source>
</evidence>
<feature type="compositionally biased region" description="Gly residues" evidence="1">
    <location>
        <begin position="534"/>
        <end position="552"/>
    </location>
</feature>
<feature type="region of interest" description="Disordered" evidence="1">
    <location>
        <begin position="765"/>
        <end position="830"/>
    </location>
</feature>
<feature type="compositionally biased region" description="Low complexity" evidence="1">
    <location>
        <begin position="765"/>
        <end position="781"/>
    </location>
</feature>
<gene>
    <name evidence="3" type="ORF">HXX76_000632</name>
</gene>
<name>A0A836B2S3_CHLIN</name>
<keyword evidence="2" id="KW-1133">Transmembrane helix</keyword>
<feature type="compositionally biased region" description="Polar residues" evidence="1">
    <location>
        <begin position="180"/>
        <end position="189"/>
    </location>
</feature>
<dbReference type="EMBL" id="JAEHOC010000001">
    <property type="protein sequence ID" value="KAG2446030.1"/>
    <property type="molecule type" value="Genomic_DNA"/>
</dbReference>
<dbReference type="AlphaFoldDB" id="A0A836B2S3"/>
<organism evidence="3 4">
    <name type="scientific">Chlamydomonas incerta</name>
    <dbReference type="NCBI Taxonomy" id="51695"/>
    <lineage>
        <taxon>Eukaryota</taxon>
        <taxon>Viridiplantae</taxon>
        <taxon>Chlorophyta</taxon>
        <taxon>core chlorophytes</taxon>
        <taxon>Chlorophyceae</taxon>
        <taxon>CS clade</taxon>
        <taxon>Chlamydomonadales</taxon>
        <taxon>Chlamydomonadaceae</taxon>
        <taxon>Chlamydomonas</taxon>
    </lineage>
</organism>
<feature type="region of interest" description="Disordered" evidence="1">
    <location>
        <begin position="471"/>
        <end position="502"/>
    </location>
</feature>
<comment type="caution">
    <text evidence="3">The sequence shown here is derived from an EMBL/GenBank/DDBJ whole genome shotgun (WGS) entry which is preliminary data.</text>
</comment>
<keyword evidence="4" id="KW-1185">Reference proteome</keyword>
<keyword evidence="2" id="KW-0472">Membrane</keyword>
<evidence type="ECO:0000256" key="1">
    <source>
        <dbReference type="SAM" id="MobiDB-lite"/>
    </source>
</evidence>
<reference evidence="3" key="1">
    <citation type="journal article" date="2020" name="bioRxiv">
        <title>Comparative genomics of Chlamydomonas.</title>
        <authorList>
            <person name="Craig R.J."/>
            <person name="Hasan A.R."/>
            <person name="Ness R.W."/>
            <person name="Keightley P.D."/>
        </authorList>
    </citation>
    <scope>NUCLEOTIDE SEQUENCE</scope>
    <source>
        <strain evidence="3">SAG 7.73</strain>
    </source>
</reference>
<evidence type="ECO:0000256" key="2">
    <source>
        <dbReference type="SAM" id="Phobius"/>
    </source>
</evidence>
<keyword evidence="2" id="KW-0812">Transmembrane</keyword>
<sequence>MLSSSLAGTYSSRVVGSMTVMPGPVQQDGMSHVRIRVDLLDSAHVFIAPSGSPNGHNLRIAITRRLPEDCASTEFYHAGVHVDPTVYGRGVGVHVPLPDAVYSCSAAVTDPFIRAVFIRVDLDLSTELGGGTKYTVSVGNPQDLLVPGCPYNIMYGACNPAACNATSASAAAPGPDGSLTAESDSGSQDHAQHSGSSNGTASATGTGAEQGASPAAASSSGSSSSSSTAGSSNSTGTAGAGSTAGGDLVASELPAATGPDPPGTPAANAARSSASSSTGGGGINVAAIVAGAVGGAAVVAAALAGFMYVRARRRRAPRESTNGALAQTLMWPGGVAASPVGGAGASPGVGRFTVNGGSSGGGTTSGGGTASGGVPAVALPLAVAVTLTPTSRMGGADTAADSEPDDEGAGPSSLAATLNAAAAGLFAAAKERGLVPTHSSRNRLGGGSGAAGAAAAGESFISYPGLPTCRTTAMPASPSPAPSPGGDIELSVSSQSTSKDSRRCYLDSLDRGEDSAPDSPLPQRVAAPFEAGLTGAGTVGGGGGAGSRGGSRGPTSHGQDLSSLVVGAVQPPTSFDRRSSARRSTGGGMPALDAQLQQPQQQLQPQQQQRARVLPVVVAALPAAAPAAPAPARGLSWKRRSGRFGSAIASLMGGVGGVSPSAAAGGPAAPHTSLSGAAHAMAPAGTAAALSGGASEATTPCITEHGGALDLFAMPPPPQLDAIPDTQDAASVISTTSFSAAPSLFGCLPAPAPAAGARPLLRSARNAGTGASDAPGAAAAAPQEGTVRPGAPEVSVLVAMPDDDNGTEYVAGSGQPARRGLGSRVRRLLR</sequence>
<feature type="compositionally biased region" description="Low complexity" evidence="1">
    <location>
        <begin position="265"/>
        <end position="277"/>
    </location>
</feature>
<protein>
    <submittedName>
        <fullName evidence="3">Uncharacterized protein</fullName>
    </submittedName>
</protein>
<feature type="region of interest" description="Disordered" evidence="1">
    <location>
        <begin position="391"/>
        <end position="413"/>
    </location>
</feature>
<feature type="compositionally biased region" description="Low complexity" evidence="1">
    <location>
        <begin position="594"/>
        <end position="608"/>
    </location>
</feature>
<dbReference type="Proteomes" id="UP000650467">
    <property type="component" value="Unassembled WGS sequence"/>
</dbReference>
<accession>A0A836B2S3</accession>
<feature type="compositionally biased region" description="Low complexity" evidence="1">
    <location>
        <begin position="194"/>
        <end position="237"/>
    </location>
</feature>
<dbReference type="OrthoDB" id="10603030at2759"/>
<feature type="transmembrane region" description="Helical" evidence="2">
    <location>
        <begin position="285"/>
        <end position="309"/>
    </location>
</feature>
<feature type="region of interest" description="Disordered" evidence="1">
    <location>
        <begin position="166"/>
        <end position="278"/>
    </location>
</feature>